<name>A0A5B0PHG4_PUCGR</name>
<proteinExistence type="predicted"/>
<comment type="caution">
    <text evidence="1">The sequence shown here is derived from an EMBL/GenBank/DDBJ whole genome shotgun (WGS) entry which is preliminary data.</text>
</comment>
<sequence length="364" mass="40754">MPDMQTYSISRSRQADIVVSLRSSLAASTMSILTFPLLFPGSHTIITSSFQGILSIGPNLPTTVQPEASRLGRYPAEPDSFRNSCSVFTKHNPPTDPDKRSHQGRIYLQFQEDGQAQAFLEGVRSGVDLWDHLVDLAQEDGQAQAFLEGVGVSEDSFHWHSQPPQISWTIRLKSLEQDYTILGIPMSGNSSDYTTCRTRRSMHRMCLANINAYVYKYLLESGSALGQPYLIIRSGYRTNDWGVGLETITRTGLHSVDYREWQPNQLGADRTQLLAGVVRRRNDAVAPERMKHHIHPMMVDGFTIPTPIPNEETAAITQQETTATGNEEVLNGLALVYHVEIVANDVLPTKEDCQKLYKSYIDQL</sequence>
<dbReference type="EMBL" id="VSWC01000053">
    <property type="protein sequence ID" value="KAA1101065.1"/>
    <property type="molecule type" value="Genomic_DNA"/>
</dbReference>
<dbReference type="Proteomes" id="UP000324748">
    <property type="component" value="Unassembled WGS sequence"/>
</dbReference>
<accession>A0A5B0PHG4</accession>
<organism evidence="1 2">
    <name type="scientific">Puccinia graminis f. sp. tritici</name>
    <dbReference type="NCBI Taxonomy" id="56615"/>
    <lineage>
        <taxon>Eukaryota</taxon>
        <taxon>Fungi</taxon>
        <taxon>Dikarya</taxon>
        <taxon>Basidiomycota</taxon>
        <taxon>Pucciniomycotina</taxon>
        <taxon>Pucciniomycetes</taxon>
        <taxon>Pucciniales</taxon>
        <taxon>Pucciniaceae</taxon>
        <taxon>Puccinia</taxon>
    </lineage>
</organism>
<evidence type="ECO:0000313" key="2">
    <source>
        <dbReference type="Proteomes" id="UP000324748"/>
    </source>
</evidence>
<gene>
    <name evidence="1" type="ORF">PGT21_005840</name>
</gene>
<protein>
    <submittedName>
        <fullName evidence="1">Uncharacterized protein</fullName>
    </submittedName>
</protein>
<evidence type="ECO:0000313" key="1">
    <source>
        <dbReference type="EMBL" id="KAA1101065.1"/>
    </source>
</evidence>
<keyword evidence="2" id="KW-1185">Reference proteome</keyword>
<reference evidence="1 2" key="1">
    <citation type="submission" date="2019-05" db="EMBL/GenBank/DDBJ databases">
        <title>Emergence of the Ug99 lineage of the wheat stem rust pathogen through somatic hybridization.</title>
        <authorList>
            <person name="Li F."/>
            <person name="Upadhyaya N.M."/>
            <person name="Sperschneider J."/>
            <person name="Matny O."/>
            <person name="Nguyen-Phuc H."/>
            <person name="Mago R."/>
            <person name="Raley C."/>
            <person name="Miller M.E."/>
            <person name="Silverstein K.A.T."/>
            <person name="Henningsen E."/>
            <person name="Hirsch C.D."/>
            <person name="Visser B."/>
            <person name="Pretorius Z.A."/>
            <person name="Steffenson B.J."/>
            <person name="Schwessinger B."/>
            <person name="Dodds P.N."/>
            <person name="Figueroa M."/>
        </authorList>
    </citation>
    <scope>NUCLEOTIDE SEQUENCE [LARGE SCALE GENOMIC DNA]</scope>
    <source>
        <strain evidence="1">21-0</strain>
    </source>
</reference>
<dbReference type="AlphaFoldDB" id="A0A5B0PHG4"/>